<evidence type="ECO:0000313" key="9">
    <source>
        <dbReference type="Proteomes" id="UP001160519"/>
    </source>
</evidence>
<dbReference type="Gene3D" id="3.30.70.270">
    <property type="match status" value="2"/>
</dbReference>
<dbReference type="PROSITE" id="PS50885">
    <property type="entry name" value="HAMP"/>
    <property type="match status" value="1"/>
</dbReference>
<feature type="domain" description="HAMP" evidence="6">
    <location>
        <begin position="198"/>
        <end position="250"/>
    </location>
</feature>
<dbReference type="CDD" id="cd00130">
    <property type="entry name" value="PAS"/>
    <property type="match status" value="1"/>
</dbReference>
<dbReference type="PANTHER" id="PTHR44757:SF2">
    <property type="entry name" value="BIOFILM ARCHITECTURE MAINTENANCE PROTEIN MBAA"/>
    <property type="match status" value="1"/>
</dbReference>
<dbReference type="SUPFAM" id="SSF55781">
    <property type="entry name" value="GAF domain-like"/>
    <property type="match status" value="1"/>
</dbReference>
<dbReference type="PANTHER" id="PTHR44757">
    <property type="entry name" value="DIGUANYLATE CYCLASE DGCP"/>
    <property type="match status" value="1"/>
</dbReference>
<dbReference type="PROSITE" id="PS50883">
    <property type="entry name" value="EAL"/>
    <property type="match status" value="1"/>
</dbReference>
<keyword evidence="9" id="KW-1185">Reference proteome</keyword>
<dbReference type="CDD" id="cd01948">
    <property type="entry name" value="EAL"/>
    <property type="match status" value="1"/>
</dbReference>
<dbReference type="Pfam" id="PF00672">
    <property type="entry name" value="HAMP"/>
    <property type="match status" value="1"/>
</dbReference>
<dbReference type="InterPro" id="IPR003018">
    <property type="entry name" value="GAF"/>
</dbReference>
<dbReference type="NCBIfam" id="TIGR00254">
    <property type="entry name" value="GGDEF"/>
    <property type="match status" value="1"/>
</dbReference>
<keyword evidence="2" id="KW-0812">Transmembrane</keyword>
<dbReference type="PROSITE" id="PS50113">
    <property type="entry name" value="PAC"/>
    <property type="match status" value="1"/>
</dbReference>
<feature type="domain" description="PAC" evidence="4">
    <location>
        <begin position="504"/>
        <end position="556"/>
    </location>
</feature>
<dbReference type="EMBL" id="JAQSDF010000011">
    <property type="protein sequence ID" value="MDI1230563.1"/>
    <property type="molecule type" value="Genomic_DNA"/>
</dbReference>
<evidence type="ECO:0000259" key="4">
    <source>
        <dbReference type="PROSITE" id="PS50113"/>
    </source>
</evidence>
<evidence type="ECO:0000259" key="7">
    <source>
        <dbReference type="PROSITE" id="PS50887"/>
    </source>
</evidence>
<proteinExistence type="predicted"/>
<dbReference type="SUPFAM" id="SSF55073">
    <property type="entry name" value="Nucleotide cyclase"/>
    <property type="match status" value="2"/>
</dbReference>
<dbReference type="Gene3D" id="6.10.340.10">
    <property type="match status" value="1"/>
</dbReference>
<dbReference type="PROSITE" id="PS50887">
    <property type="entry name" value="GGDEF"/>
    <property type="match status" value="1"/>
</dbReference>
<dbReference type="SMART" id="SM00065">
    <property type="entry name" value="GAF"/>
    <property type="match status" value="1"/>
</dbReference>
<dbReference type="Gene3D" id="3.30.450.40">
    <property type="match status" value="1"/>
</dbReference>
<dbReference type="InterPro" id="IPR035919">
    <property type="entry name" value="EAL_sf"/>
</dbReference>
<feature type="domain" description="PAS" evidence="3">
    <location>
        <begin position="429"/>
        <end position="476"/>
    </location>
</feature>
<dbReference type="InterPro" id="IPR029787">
    <property type="entry name" value="Nucleotide_cyclase"/>
</dbReference>
<dbReference type="PROSITE" id="PS50112">
    <property type="entry name" value="PAS"/>
    <property type="match status" value="1"/>
</dbReference>
<dbReference type="Proteomes" id="UP001160519">
    <property type="component" value="Unassembled WGS sequence"/>
</dbReference>
<dbReference type="NCBIfam" id="TIGR00229">
    <property type="entry name" value="sensory_box"/>
    <property type="match status" value="1"/>
</dbReference>
<dbReference type="AlphaFoldDB" id="A0AA43Q756"/>
<dbReference type="InterPro" id="IPR000014">
    <property type="entry name" value="PAS"/>
</dbReference>
<dbReference type="InterPro" id="IPR001610">
    <property type="entry name" value="PAC"/>
</dbReference>
<dbReference type="InterPro" id="IPR001633">
    <property type="entry name" value="EAL_dom"/>
</dbReference>
<dbReference type="GO" id="GO:0007165">
    <property type="term" value="P:signal transduction"/>
    <property type="evidence" value="ECO:0007669"/>
    <property type="project" value="InterPro"/>
</dbReference>
<reference evidence="8" key="1">
    <citation type="submission" date="2023-01" db="EMBL/GenBank/DDBJ databases">
        <title>Biogeochemical cycle of methane in antarctic sediments.</title>
        <authorList>
            <person name="Roldan D.M."/>
            <person name="Menes R.J."/>
        </authorList>
    </citation>
    <scope>NUCLEOTIDE SEQUENCE [LARGE SCALE GENOMIC DNA]</scope>
    <source>
        <strain evidence="8">K-2018 MAG008</strain>
    </source>
</reference>
<protein>
    <submittedName>
        <fullName evidence="8">EAL domain-containing protein</fullName>
    </submittedName>
</protein>
<feature type="transmembrane region" description="Helical" evidence="2">
    <location>
        <begin position="174"/>
        <end position="197"/>
    </location>
</feature>
<dbReference type="InterPro" id="IPR000700">
    <property type="entry name" value="PAS-assoc_C"/>
</dbReference>
<dbReference type="InterPro" id="IPR003660">
    <property type="entry name" value="HAMP_dom"/>
</dbReference>
<dbReference type="SMART" id="SM00267">
    <property type="entry name" value="GGDEF"/>
    <property type="match status" value="1"/>
</dbReference>
<dbReference type="CDD" id="cd06225">
    <property type="entry name" value="HAMP"/>
    <property type="match status" value="1"/>
</dbReference>
<feature type="transmembrane region" description="Helical" evidence="2">
    <location>
        <begin position="21"/>
        <end position="41"/>
    </location>
</feature>
<dbReference type="CDD" id="cd01949">
    <property type="entry name" value="GGDEF"/>
    <property type="match status" value="1"/>
</dbReference>
<organism evidence="8 9">
    <name type="scientific">Candidatus Methylobacter titanis</name>
    <dbReference type="NCBI Taxonomy" id="3053457"/>
    <lineage>
        <taxon>Bacteria</taxon>
        <taxon>Pseudomonadati</taxon>
        <taxon>Pseudomonadota</taxon>
        <taxon>Gammaproteobacteria</taxon>
        <taxon>Methylococcales</taxon>
        <taxon>Methylococcaceae</taxon>
        <taxon>Methylobacter</taxon>
    </lineage>
</organism>
<evidence type="ECO:0000313" key="8">
    <source>
        <dbReference type="EMBL" id="MDI1230563.1"/>
    </source>
</evidence>
<dbReference type="SUPFAM" id="SSF158472">
    <property type="entry name" value="HAMP domain-like"/>
    <property type="match status" value="1"/>
</dbReference>
<feature type="domain" description="EAL" evidence="5">
    <location>
        <begin position="811"/>
        <end position="1065"/>
    </location>
</feature>
<dbReference type="SMART" id="SM00086">
    <property type="entry name" value="PAC"/>
    <property type="match status" value="1"/>
</dbReference>
<feature type="region of interest" description="Disordered" evidence="1">
    <location>
        <begin position="711"/>
        <end position="732"/>
    </location>
</feature>
<evidence type="ECO:0000256" key="1">
    <source>
        <dbReference type="SAM" id="MobiDB-lite"/>
    </source>
</evidence>
<dbReference type="SMART" id="SM00052">
    <property type="entry name" value="EAL"/>
    <property type="match status" value="1"/>
</dbReference>
<comment type="caution">
    <text evidence="8">The sequence shown here is derived from an EMBL/GenBank/DDBJ whole genome shotgun (WGS) entry which is preliminary data.</text>
</comment>
<dbReference type="GO" id="GO:0016020">
    <property type="term" value="C:membrane"/>
    <property type="evidence" value="ECO:0007669"/>
    <property type="project" value="InterPro"/>
</dbReference>
<evidence type="ECO:0000256" key="2">
    <source>
        <dbReference type="SAM" id="Phobius"/>
    </source>
</evidence>
<evidence type="ECO:0000259" key="5">
    <source>
        <dbReference type="PROSITE" id="PS50883"/>
    </source>
</evidence>
<gene>
    <name evidence="8" type="ORF">PSU93_05375</name>
</gene>
<name>A0AA43Q756_9GAMM</name>
<dbReference type="Pfam" id="PF00990">
    <property type="entry name" value="GGDEF"/>
    <property type="match status" value="2"/>
</dbReference>
<dbReference type="Pfam" id="PF13426">
    <property type="entry name" value="PAS_9"/>
    <property type="match status" value="1"/>
</dbReference>
<dbReference type="SUPFAM" id="SSF141868">
    <property type="entry name" value="EAL domain-like"/>
    <property type="match status" value="1"/>
</dbReference>
<dbReference type="Pfam" id="PF00563">
    <property type="entry name" value="EAL"/>
    <property type="match status" value="1"/>
</dbReference>
<feature type="domain" description="GGDEF" evidence="7">
    <location>
        <begin position="588"/>
        <end position="802"/>
    </location>
</feature>
<keyword evidence="2" id="KW-0472">Membrane</keyword>
<dbReference type="InterPro" id="IPR052155">
    <property type="entry name" value="Biofilm_reg_signaling"/>
</dbReference>
<dbReference type="InterPro" id="IPR043128">
    <property type="entry name" value="Rev_trsase/Diguanyl_cyclase"/>
</dbReference>
<accession>A0AA43Q756</accession>
<dbReference type="Gene3D" id="3.20.20.450">
    <property type="entry name" value="EAL domain"/>
    <property type="match status" value="1"/>
</dbReference>
<dbReference type="InterPro" id="IPR029016">
    <property type="entry name" value="GAF-like_dom_sf"/>
</dbReference>
<dbReference type="Gene3D" id="3.30.450.20">
    <property type="entry name" value="PAS domain"/>
    <property type="match status" value="1"/>
</dbReference>
<keyword evidence="2" id="KW-1133">Transmembrane helix</keyword>
<sequence length="1071" mass="119093">MNHHRSKAKRAFFSGSIRRQLAWSFGSVALIIMVGLAGLLYDRQRNFLYSAALQQSKSLTMSLASSSTSWVLANDIAGLKEVLQGFVGLPDIERAYVLSLSGEVLSSTRLGEAGLFVTDAQSQKLLSSPPTTQVLLANTHQIDVATPVMAGQRHVGWARIEMTMNGVNANLRSVVVMGINFIVFAALTVWIAAILLARRLTRRLHYLMRVAAEVEGGNLEVRAYLSGDDEVGILAQEFNQMLDALSNSERQRERINQLYAAWTESADIIVRESDEIKLLNQVCRIIANHVAFKLVWVGMTDPDDWVRKVASSHSDSAYLRNIKVSADETLPEGRGPMGMTIREGVPKIFNNFLDESNTLPWQPAAAAENINAAAAFPLMRDGRCIGAIAVYSDEQNYFTPDLIALMRGLTDDLSYALDNFDREKRRLKAEHELRIAAAAFESQESILVTDANNNILRVNKSFTALTGYSANEVIGKPTGILKSGRHDSEFYTAMWASINHNKYWQGEIWNKRKNGEIYPEWLCITAISNPEGLITNYVGTFTDISQRKADEQRIRDLAYYDSLTKLPNRTLLFERLDLALNASHRNKTHGALMFLDLDNFKTLNDTLGHDRGDQLLIEVGQRLQNCVRDVDTVARLGGDEFVIMLEFLDEQEIEAAIQAHAVAEKIRSNLAEFYLLKNNLDRVGSLGNRSMRCSTSCIPAVVPTATLLTSTDGGNTEDCREQSRPPSLAVDRVGSLPTATLPPSLAVDNKHQPSIEHYSTGSIGFVLFMGHETSSEELLKRADLAMYQAKRAGRNVIRAFAPEMQEALNLRAALEIDLRNALDRNELSLHYQVQVDASGQPVGAEALLRWNQAERGMISPAEFIPLAEETGLILPIGQWILRQGCKTLVDWTHYPETCELKLAVNISSRQLNQPDFVEQVRTILLESGANPTLLKLEITESVILDNVEDTIAKMHAVRDLGVSFSMDDFGTGYSSLSYLQKLPLAQLKIDQSFVKNMTVNNHDSAIIRTILALGKNLDLNIIAEGVETEIQREHLTNDGCLAFQGYLFGKPVPAEQFKQSLLGEADRKIIL</sequence>
<dbReference type="SMART" id="SM00304">
    <property type="entry name" value="HAMP"/>
    <property type="match status" value="1"/>
</dbReference>
<evidence type="ECO:0000259" key="3">
    <source>
        <dbReference type="PROSITE" id="PS50112"/>
    </source>
</evidence>
<dbReference type="Pfam" id="PF13185">
    <property type="entry name" value="GAF_2"/>
    <property type="match status" value="1"/>
</dbReference>
<dbReference type="SUPFAM" id="SSF55785">
    <property type="entry name" value="PYP-like sensor domain (PAS domain)"/>
    <property type="match status" value="1"/>
</dbReference>
<evidence type="ECO:0000259" key="6">
    <source>
        <dbReference type="PROSITE" id="PS50885"/>
    </source>
</evidence>
<dbReference type="InterPro" id="IPR035965">
    <property type="entry name" value="PAS-like_dom_sf"/>
</dbReference>
<dbReference type="InterPro" id="IPR000160">
    <property type="entry name" value="GGDEF_dom"/>
</dbReference>
<dbReference type="SMART" id="SM00091">
    <property type="entry name" value="PAS"/>
    <property type="match status" value="1"/>
</dbReference>